<reference evidence="2 3" key="1">
    <citation type="journal article" date="2019" name="Nat. Ecol. Evol.">
        <title>Megaphylogeny resolves global patterns of mushroom evolution.</title>
        <authorList>
            <person name="Varga T."/>
            <person name="Krizsan K."/>
            <person name="Foldi C."/>
            <person name="Dima B."/>
            <person name="Sanchez-Garcia M."/>
            <person name="Sanchez-Ramirez S."/>
            <person name="Szollosi G.J."/>
            <person name="Szarkandi J.G."/>
            <person name="Papp V."/>
            <person name="Albert L."/>
            <person name="Andreopoulos W."/>
            <person name="Angelini C."/>
            <person name="Antonin V."/>
            <person name="Barry K.W."/>
            <person name="Bougher N.L."/>
            <person name="Buchanan P."/>
            <person name="Buyck B."/>
            <person name="Bense V."/>
            <person name="Catcheside P."/>
            <person name="Chovatia M."/>
            <person name="Cooper J."/>
            <person name="Damon W."/>
            <person name="Desjardin D."/>
            <person name="Finy P."/>
            <person name="Geml J."/>
            <person name="Haridas S."/>
            <person name="Hughes K."/>
            <person name="Justo A."/>
            <person name="Karasinski D."/>
            <person name="Kautmanova I."/>
            <person name="Kiss B."/>
            <person name="Kocsube S."/>
            <person name="Kotiranta H."/>
            <person name="LaButti K.M."/>
            <person name="Lechner B.E."/>
            <person name="Liimatainen K."/>
            <person name="Lipzen A."/>
            <person name="Lukacs Z."/>
            <person name="Mihaltcheva S."/>
            <person name="Morgado L.N."/>
            <person name="Niskanen T."/>
            <person name="Noordeloos M.E."/>
            <person name="Ohm R.A."/>
            <person name="Ortiz-Santana B."/>
            <person name="Ovrebo C."/>
            <person name="Racz N."/>
            <person name="Riley R."/>
            <person name="Savchenko A."/>
            <person name="Shiryaev A."/>
            <person name="Soop K."/>
            <person name="Spirin V."/>
            <person name="Szebenyi C."/>
            <person name="Tomsovsky M."/>
            <person name="Tulloss R.E."/>
            <person name="Uehling J."/>
            <person name="Grigoriev I.V."/>
            <person name="Vagvolgyi C."/>
            <person name="Papp T."/>
            <person name="Martin F.M."/>
            <person name="Miettinen O."/>
            <person name="Hibbett D.S."/>
            <person name="Nagy L.G."/>
        </authorList>
    </citation>
    <scope>NUCLEOTIDE SEQUENCE [LARGE SCALE GENOMIC DNA]</scope>
    <source>
        <strain evidence="2 3">HHB13444</strain>
    </source>
</reference>
<name>A0A5C3NZS4_9APHY</name>
<sequence>MCVVNHLASPPRARRSRRSRSEDRRVLAGHVGAPSRVLSNAVARPALCDSWHPRTPDTRGAADLYPATRREDGVRSGAGPDRTAAWQARAAGRPGTRNDGGPPPY</sequence>
<accession>A0A5C3NZS4</accession>
<evidence type="ECO:0000313" key="2">
    <source>
        <dbReference type="EMBL" id="TFK82864.1"/>
    </source>
</evidence>
<keyword evidence="3" id="KW-1185">Reference proteome</keyword>
<dbReference type="AlphaFoldDB" id="A0A5C3NZS4"/>
<protein>
    <submittedName>
        <fullName evidence="2">Uncharacterized protein</fullName>
    </submittedName>
</protein>
<feature type="region of interest" description="Disordered" evidence="1">
    <location>
        <begin position="1"/>
        <end position="26"/>
    </location>
</feature>
<dbReference type="InParanoid" id="A0A5C3NZS4"/>
<proteinExistence type="predicted"/>
<evidence type="ECO:0000313" key="3">
    <source>
        <dbReference type="Proteomes" id="UP000308197"/>
    </source>
</evidence>
<organism evidence="2 3">
    <name type="scientific">Polyporus arcularius HHB13444</name>
    <dbReference type="NCBI Taxonomy" id="1314778"/>
    <lineage>
        <taxon>Eukaryota</taxon>
        <taxon>Fungi</taxon>
        <taxon>Dikarya</taxon>
        <taxon>Basidiomycota</taxon>
        <taxon>Agaricomycotina</taxon>
        <taxon>Agaricomycetes</taxon>
        <taxon>Polyporales</taxon>
        <taxon>Polyporaceae</taxon>
        <taxon>Polyporus</taxon>
    </lineage>
</organism>
<gene>
    <name evidence="2" type="ORF">K466DRAFT_590214</name>
</gene>
<dbReference type="Proteomes" id="UP000308197">
    <property type="component" value="Unassembled WGS sequence"/>
</dbReference>
<dbReference type="EMBL" id="ML211443">
    <property type="protein sequence ID" value="TFK82864.1"/>
    <property type="molecule type" value="Genomic_DNA"/>
</dbReference>
<evidence type="ECO:0000256" key="1">
    <source>
        <dbReference type="SAM" id="MobiDB-lite"/>
    </source>
</evidence>
<feature type="region of interest" description="Disordered" evidence="1">
    <location>
        <begin position="48"/>
        <end position="105"/>
    </location>
</feature>